<dbReference type="RefSeq" id="WP_002602325.1">
    <property type="nucleotide sequence ID" value="NZ_QTJW01000024.1"/>
</dbReference>
<keyword evidence="1" id="KW-1133">Transmembrane helix</keyword>
<feature type="transmembrane region" description="Helical" evidence="1">
    <location>
        <begin position="12"/>
        <end position="34"/>
    </location>
</feature>
<reference evidence="3 4" key="1">
    <citation type="submission" date="2018-08" db="EMBL/GenBank/DDBJ databases">
        <title>A genome reference for cultivated species of the human gut microbiota.</title>
        <authorList>
            <person name="Zou Y."/>
            <person name="Xue W."/>
            <person name="Luo G."/>
        </authorList>
    </citation>
    <scope>NUCLEOTIDE SEQUENCE [LARGE SCALE GENOMIC DNA]</scope>
    <source>
        <strain evidence="3 4">AF19-13AC</strain>
    </source>
</reference>
<keyword evidence="1" id="KW-0472">Membrane</keyword>
<organism evidence="3 4">
    <name type="scientific">Hungatella hathewayi</name>
    <dbReference type="NCBI Taxonomy" id="154046"/>
    <lineage>
        <taxon>Bacteria</taxon>
        <taxon>Bacillati</taxon>
        <taxon>Bacillota</taxon>
        <taxon>Clostridia</taxon>
        <taxon>Lachnospirales</taxon>
        <taxon>Lachnospiraceae</taxon>
        <taxon>Hungatella</taxon>
    </lineage>
</organism>
<proteinExistence type="predicted"/>
<keyword evidence="1" id="KW-0812">Transmembrane</keyword>
<dbReference type="OrthoDB" id="9779098at2"/>
<evidence type="ECO:0000313" key="4">
    <source>
        <dbReference type="Proteomes" id="UP000261023"/>
    </source>
</evidence>
<evidence type="ECO:0000313" key="3">
    <source>
        <dbReference type="EMBL" id="RGD67542.1"/>
    </source>
</evidence>
<dbReference type="Proteomes" id="UP000261023">
    <property type="component" value="Unassembled WGS sequence"/>
</dbReference>
<protein>
    <recommendedName>
        <fullName evidence="2">Bacterial Ig-like domain-containing protein</fullName>
    </recommendedName>
</protein>
<evidence type="ECO:0000256" key="1">
    <source>
        <dbReference type="SAM" id="Phobius"/>
    </source>
</evidence>
<accession>A0A3E3DE38</accession>
<dbReference type="Pfam" id="PF20251">
    <property type="entry name" value="Big_14"/>
    <property type="match status" value="1"/>
</dbReference>
<gene>
    <name evidence="3" type="ORF">DWX31_26880</name>
</gene>
<evidence type="ECO:0000259" key="2">
    <source>
        <dbReference type="Pfam" id="PF20251"/>
    </source>
</evidence>
<comment type="caution">
    <text evidence="3">The sequence shown here is derived from an EMBL/GenBank/DDBJ whole genome shotgun (WGS) entry which is preliminary data.</text>
</comment>
<dbReference type="EMBL" id="QTJW01000024">
    <property type="protein sequence ID" value="RGD67542.1"/>
    <property type="molecule type" value="Genomic_DNA"/>
</dbReference>
<dbReference type="AlphaFoldDB" id="A0A3E3DE38"/>
<name>A0A3E3DE38_9FIRM</name>
<dbReference type="InterPro" id="IPR046878">
    <property type="entry name" value="Big_14"/>
</dbReference>
<sequence length="302" mass="33710">MKLFQKMKVKNVYPCYFLILLVTVGILLIVVLYGKQNSSKDGNILAGASPDTSAFQLYYFDGRAVTVRTLYDPGMEKELIKKINALPMEIADEGALAGMEVPFYGIWISDEDGYDITVALSKGVWLKNDGTIYYGDTDLSLLWEQMEGEDEDNSLTVLNFPNAGLLAAYHPFFMLKAEDPDGEAAEGVVISVEDIQPSRITVSIANNSGEEFSYGKYFTLQKQIDGQWYTMPAQADNIGFEDIACVLPDGKTASETYDLNIYGTLEPGIYRLVVENYSVEFLVGYGNLFAKAHVFLRYIKVR</sequence>
<feature type="domain" description="Bacterial Ig-like" evidence="2">
    <location>
        <begin position="186"/>
        <end position="273"/>
    </location>
</feature>